<feature type="coiled-coil region" evidence="1">
    <location>
        <begin position="328"/>
        <end position="391"/>
    </location>
</feature>
<dbReference type="EMBL" id="CAMPGE010004381">
    <property type="protein sequence ID" value="CAI2363227.1"/>
    <property type="molecule type" value="Genomic_DNA"/>
</dbReference>
<feature type="region of interest" description="Disordered" evidence="2">
    <location>
        <begin position="449"/>
        <end position="479"/>
    </location>
</feature>
<dbReference type="Proteomes" id="UP001295684">
    <property type="component" value="Unassembled WGS sequence"/>
</dbReference>
<protein>
    <submittedName>
        <fullName evidence="3">Uncharacterized protein</fullName>
    </submittedName>
</protein>
<gene>
    <name evidence="3" type="ORF">ECRASSUSDP1_LOCUS4557</name>
</gene>
<evidence type="ECO:0000256" key="2">
    <source>
        <dbReference type="SAM" id="MobiDB-lite"/>
    </source>
</evidence>
<comment type="caution">
    <text evidence="3">The sequence shown here is derived from an EMBL/GenBank/DDBJ whole genome shotgun (WGS) entry which is preliminary data.</text>
</comment>
<evidence type="ECO:0000256" key="1">
    <source>
        <dbReference type="SAM" id="Coils"/>
    </source>
</evidence>
<keyword evidence="1" id="KW-0175">Coiled coil</keyword>
<sequence length="520" mass="60855">MSEKKIVKINEVDPLLKLTEKQVEEQLGKCEIGSSATSLRVTKDKIQVMEESVEADLSDSDTEPEDYIFQMKRQNAGMLNKMSPEDQALNKLSSMQNIVNRRKIQRFKKENDDLKRHLERLRMAHRQNTKNLQSLSQAEAYQKVQEKLEESTEVFNKEISFLQTQFNKIRYEIIKKEHTLAKFLQIAYDQEMYFNELKRIVQRKQFSKAEEICRMASPISVGSLMNFETVGEFNLQNKLIRAQYDLLGTQNISVMHDNTKNKKRILHQMSKSPMVNLGDDLDSQYMSKQIKSLRKGKKGLMEEIDKVDQLKKELSYSRMEYDTLRSMYMETLQKLDHKEEEVDKMKSDIELYKKNQNLEYIRMKKRQEHAQEQATKKVEDVKNKYKGYVENLRKELKLSNKLNTRLNEYIDKLKKELVFAKIIMKDPKMSIKANNIMNYSLYKVDTSASTSRSIRSTKRPSLKSSSSRRLTSHTPNGSFSFCPSKNVESYMKSMGTSSPPISSNGKLNIHNFLKLNSPER</sequence>
<reference evidence="3" key="1">
    <citation type="submission" date="2023-07" db="EMBL/GenBank/DDBJ databases">
        <authorList>
            <consortium name="AG Swart"/>
            <person name="Singh M."/>
            <person name="Singh A."/>
            <person name="Seah K."/>
            <person name="Emmerich C."/>
        </authorList>
    </citation>
    <scope>NUCLEOTIDE SEQUENCE</scope>
    <source>
        <strain evidence="3">DP1</strain>
    </source>
</reference>
<proteinExistence type="predicted"/>
<evidence type="ECO:0000313" key="3">
    <source>
        <dbReference type="EMBL" id="CAI2363227.1"/>
    </source>
</evidence>
<accession>A0AAD1X920</accession>
<keyword evidence="4" id="KW-1185">Reference proteome</keyword>
<evidence type="ECO:0000313" key="4">
    <source>
        <dbReference type="Proteomes" id="UP001295684"/>
    </source>
</evidence>
<dbReference type="AlphaFoldDB" id="A0AAD1X920"/>
<name>A0AAD1X920_EUPCR</name>
<organism evidence="3 4">
    <name type="scientific">Euplotes crassus</name>
    <dbReference type="NCBI Taxonomy" id="5936"/>
    <lineage>
        <taxon>Eukaryota</taxon>
        <taxon>Sar</taxon>
        <taxon>Alveolata</taxon>
        <taxon>Ciliophora</taxon>
        <taxon>Intramacronucleata</taxon>
        <taxon>Spirotrichea</taxon>
        <taxon>Hypotrichia</taxon>
        <taxon>Euplotida</taxon>
        <taxon>Euplotidae</taxon>
        <taxon>Moneuplotes</taxon>
    </lineage>
</organism>